<dbReference type="InterPro" id="IPR018830">
    <property type="entry name" value="DUF2434"/>
</dbReference>
<name>A0A6A6TQ62_9PLEO</name>
<evidence type="ECO:0000256" key="1">
    <source>
        <dbReference type="SAM" id="MobiDB-lite"/>
    </source>
</evidence>
<keyword evidence="2" id="KW-0812">Transmembrane</keyword>
<feature type="transmembrane region" description="Helical" evidence="2">
    <location>
        <begin position="339"/>
        <end position="362"/>
    </location>
</feature>
<dbReference type="Pfam" id="PF10361">
    <property type="entry name" value="DUF2434"/>
    <property type="match status" value="1"/>
</dbReference>
<dbReference type="Proteomes" id="UP000799324">
    <property type="component" value="Unassembled WGS sequence"/>
</dbReference>
<evidence type="ECO:0000256" key="2">
    <source>
        <dbReference type="SAM" id="Phobius"/>
    </source>
</evidence>
<proteinExistence type="predicted"/>
<feature type="transmembrane region" description="Helical" evidence="2">
    <location>
        <begin position="128"/>
        <end position="148"/>
    </location>
</feature>
<feature type="transmembrane region" description="Helical" evidence="2">
    <location>
        <begin position="305"/>
        <end position="327"/>
    </location>
</feature>
<feature type="transmembrane region" description="Helical" evidence="2">
    <location>
        <begin position="160"/>
        <end position="179"/>
    </location>
</feature>
<evidence type="ECO:0000313" key="4">
    <source>
        <dbReference type="Proteomes" id="UP000799324"/>
    </source>
</evidence>
<feature type="transmembrane region" description="Helical" evidence="2">
    <location>
        <begin position="261"/>
        <end position="284"/>
    </location>
</feature>
<feature type="compositionally biased region" description="Polar residues" evidence="1">
    <location>
        <begin position="453"/>
        <end position="462"/>
    </location>
</feature>
<dbReference type="EMBL" id="MU004298">
    <property type="protein sequence ID" value="KAF2660734.1"/>
    <property type="molecule type" value="Genomic_DNA"/>
</dbReference>
<evidence type="ECO:0000313" key="3">
    <source>
        <dbReference type="EMBL" id="KAF2660734.1"/>
    </source>
</evidence>
<dbReference type="OrthoDB" id="5308502at2759"/>
<keyword evidence="2" id="KW-1133">Transmembrane helix</keyword>
<reference evidence="3" key="1">
    <citation type="journal article" date="2020" name="Stud. Mycol.">
        <title>101 Dothideomycetes genomes: a test case for predicting lifestyles and emergence of pathogens.</title>
        <authorList>
            <person name="Haridas S."/>
            <person name="Albert R."/>
            <person name="Binder M."/>
            <person name="Bloem J."/>
            <person name="Labutti K."/>
            <person name="Salamov A."/>
            <person name="Andreopoulos B."/>
            <person name="Baker S."/>
            <person name="Barry K."/>
            <person name="Bills G."/>
            <person name="Bluhm B."/>
            <person name="Cannon C."/>
            <person name="Castanera R."/>
            <person name="Culley D."/>
            <person name="Daum C."/>
            <person name="Ezra D."/>
            <person name="Gonzalez J."/>
            <person name="Henrissat B."/>
            <person name="Kuo A."/>
            <person name="Liang C."/>
            <person name="Lipzen A."/>
            <person name="Lutzoni F."/>
            <person name="Magnuson J."/>
            <person name="Mondo S."/>
            <person name="Nolan M."/>
            <person name="Ohm R."/>
            <person name="Pangilinan J."/>
            <person name="Park H.-J."/>
            <person name="Ramirez L."/>
            <person name="Alfaro M."/>
            <person name="Sun H."/>
            <person name="Tritt A."/>
            <person name="Yoshinaga Y."/>
            <person name="Zwiers L.-H."/>
            <person name="Turgeon B."/>
            <person name="Goodwin S."/>
            <person name="Spatafora J."/>
            <person name="Crous P."/>
            <person name="Grigoriev I."/>
        </authorList>
    </citation>
    <scope>NUCLEOTIDE SEQUENCE</scope>
    <source>
        <strain evidence="3">CBS 122681</strain>
    </source>
</reference>
<feature type="compositionally biased region" description="Polar residues" evidence="1">
    <location>
        <begin position="482"/>
        <end position="508"/>
    </location>
</feature>
<keyword evidence="2" id="KW-0472">Membrane</keyword>
<protein>
    <submittedName>
        <fullName evidence="3">Uncharacterized protein</fullName>
    </submittedName>
</protein>
<gene>
    <name evidence="3" type="ORF">K491DRAFT_588881</name>
</gene>
<feature type="transmembrane region" description="Helical" evidence="2">
    <location>
        <begin position="86"/>
        <end position="107"/>
    </location>
</feature>
<accession>A0A6A6TQ62</accession>
<dbReference type="AlphaFoldDB" id="A0A6A6TQ62"/>
<feature type="region of interest" description="Disordered" evidence="1">
    <location>
        <begin position="434"/>
        <end position="515"/>
    </location>
</feature>
<organism evidence="3 4">
    <name type="scientific">Lophiostoma macrostomum CBS 122681</name>
    <dbReference type="NCBI Taxonomy" id="1314788"/>
    <lineage>
        <taxon>Eukaryota</taxon>
        <taxon>Fungi</taxon>
        <taxon>Dikarya</taxon>
        <taxon>Ascomycota</taxon>
        <taxon>Pezizomycotina</taxon>
        <taxon>Dothideomycetes</taxon>
        <taxon>Pleosporomycetidae</taxon>
        <taxon>Pleosporales</taxon>
        <taxon>Lophiostomataceae</taxon>
        <taxon>Lophiostoma</taxon>
    </lineage>
</organism>
<keyword evidence="4" id="KW-1185">Reference proteome</keyword>
<sequence length="515" mass="58969">MPLLNMRELLQFPEGDNSTDTVLNGVHFNLTALKDFNYTIYSNNTVSNNSNCYLIFDNFKPTMLSNGSWVNATTCYIPYYKMKGRGIASVAFASLFCVSIMFTLINLRKHGRLFLREDKRFRVVGRRWQWYWMLFVAACGMISTITGIDVDRYYLQELPIVLQSFFFLLMVPGALAMVWEATRHWGSWQERQLVDADPYTLPQDDKRARTEFWVPLVFYLFAWLNFFMVIPRSWTAIERQNTPAMKEDIARPAATNARGKAGAIFAGIAWFVIIFSLNHSLRWYKPRTVGIFNKINAFCRDCPTKLFIAIILLAIRVGYGIASAWLWDLSILKDDVAVYWPMALGYGPILLIIILFEIAGFVEENEDKKIIEQRRARGQMYDRELGIVHKPSWWDRHLGDRFKSDQERLRNMTTEVGGGRPTARRLEQSIEMGNMNIRNRSSSRPAEDPFRDQSPSNDSRQGSVAPARLGVGRLDSDAASAMTDNSRATGLTGMTLTGENAGAQQPQRIRSMLDI</sequence>
<feature type="transmembrane region" description="Helical" evidence="2">
    <location>
        <begin position="212"/>
        <end position="230"/>
    </location>
</feature>